<gene>
    <name evidence="2" type="ORF">SAMN05660653_00454</name>
</gene>
<accession>A0A1G6AL67</accession>
<dbReference type="RefSeq" id="WP_092116791.1">
    <property type="nucleotide sequence ID" value="NZ_FMXO01000002.1"/>
</dbReference>
<keyword evidence="1" id="KW-1133">Transmembrane helix</keyword>
<dbReference type="AlphaFoldDB" id="A0A1G6AL67"/>
<proteinExistence type="predicted"/>
<dbReference type="Pfam" id="PF03613">
    <property type="entry name" value="EIID-AGA"/>
    <property type="match status" value="1"/>
</dbReference>
<feature type="transmembrane region" description="Helical" evidence="1">
    <location>
        <begin position="210"/>
        <end position="229"/>
    </location>
</feature>
<feature type="transmembrane region" description="Helical" evidence="1">
    <location>
        <begin position="234"/>
        <end position="250"/>
    </location>
</feature>
<dbReference type="GO" id="GO:0016020">
    <property type="term" value="C:membrane"/>
    <property type="evidence" value="ECO:0007669"/>
    <property type="project" value="InterPro"/>
</dbReference>
<evidence type="ECO:0000313" key="2">
    <source>
        <dbReference type="EMBL" id="SDB09141.1"/>
    </source>
</evidence>
<dbReference type="GO" id="GO:0009401">
    <property type="term" value="P:phosphoenolpyruvate-dependent sugar phosphotransferase system"/>
    <property type="evidence" value="ECO:0007669"/>
    <property type="project" value="InterPro"/>
</dbReference>
<name>A0A1G6AL67_9BACT</name>
<evidence type="ECO:0000256" key="1">
    <source>
        <dbReference type="SAM" id="Phobius"/>
    </source>
</evidence>
<keyword evidence="1" id="KW-0472">Membrane</keyword>
<dbReference type="EMBL" id="FMXO01000002">
    <property type="protein sequence ID" value="SDB09141.1"/>
    <property type="molecule type" value="Genomic_DNA"/>
</dbReference>
<organism evidence="2 3">
    <name type="scientific">Desulfonatronum thiosulfatophilum</name>
    <dbReference type="NCBI Taxonomy" id="617002"/>
    <lineage>
        <taxon>Bacteria</taxon>
        <taxon>Pseudomonadati</taxon>
        <taxon>Thermodesulfobacteriota</taxon>
        <taxon>Desulfovibrionia</taxon>
        <taxon>Desulfovibrionales</taxon>
        <taxon>Desulfonatronaceae</taxon>
        <taxon>Desulfonatronum</taxon>
    </lineage>
</organism>
<evidence type="ECO:0000313" key="3">
    <source>
        <dbReference type="Proteomes" id="UP000198771"/>
    </source>
</evidence>
<dbReference type="Proteomes" id="UP000198771">
    <property type="component" value="Unassembled WGS sequence"/>
</dbReference>
<feature type="transmembrane region" description="Helical" evidence="1">
    <location>
        <begin position="141"/>
        <end position="165"/>
    </location>
</feature>
<dbReference type="PROSITE" id="PS51108">
    <property type="entry name" value="PTS_EIID"/>
    <property type="match status" value="1"/>
</dbReference>
<feature type="transmembrane region" description="Helical" evidence="1">
    <location>
        <begin position="108"/>
        <end position="135"/>
    </location>
</feature>
<sequence length="251" mass="28647">MTSSEKNPALSFRLMLRTFLRCYLVGANFNTRGMQNVGLAMILEPGLKVIHPDAKELQKARRRSLQHYNTHPFWTPLLAGIFLSLERDISRGILPAPMLQRVKNTTTYTLSALGDSFFGGGVLVFWSLVLVMLLVNGWVVLAWLWLASCFLSLQVFKVMTFIGGFRDGIGFLSRLKRWDLINWGQRIKLLNAGLLVLIWMQLWPGLGSDWMWAPWTGVVVLAAISAFYLRLSRNWFLLAFAGYWAASIIWF</sequence>
<feature type="transmembrane region" description="Helical" evidence="1">
    <location>
        <begin position="186"/>
        <end position="204"/>
    </location>
</feature>
<dbReference type="STRING" id="617002.SAMN05660653_00454"/>
<protein>
    <submittedName>
        <fullName evidence="2">PTS system IID component, Man family (TC 4.A.6)</fullName>
    </submittedName>
</protein>
<keyword evidence="3" id="KW-1185">Reference proteome</keyword>
<dbReference type="InterPro" id="IPR004704">
    <property type="entry name" value="PTS_IID_man"/>
</dbReference>
<dbReference type="OrthoDB" id="9811533at2"/>
<keyword evidence="1" id="KW-0812">Transmembrane</keyword>
<reference evidence="2 3" key="1">
    <citation type="submission" date="2016-10" db="EMBL/GenBank/DDBJ databases">
        <authorList>
            <person name="de Groot N.N."/>
        </authorList>
    </citation>
    <scope>NUCLEOTIDE SEQUENCE [LARGE SCALE GENOMIC DNA]</scope>
    <source>
        <strain evidence="2 3">ASO4-2</strain>
    </source>
</reference>